<dbReference type="InterPro" id="IPR023091">
    <property type="entry name" value="MetalPrtase_cat_dom_sf_prd"/>
</dbReference>
<dbReference type="EMBL" id="JANHNZ010000001">
    <property type="protein sequence ID" value="MCQ9209018.1"/>
    <property type="molecule type" value="Genomic_DNA"/>
</dbReference>
<keyword evidence="7 9" id="KW-0378">Hydrolase</keyword>
<evidence type="ECO:0000256" key="8">
    <source>
        <dbReference type="ARBA" id="ARBA00022833"/>
    </source>
</evidence>
<evidence type="ECO:0000256" key="2">
    <source>
        <dbReference type="ARBA" id="ARBA00022517"/>
    </source>
</evidence>
<keyword evidence="6 9" id="KW-0255">Endonuclease</keyword>
<dbReference type="HAMAP" id="MF_00009">
    <property type="entry name" value="Endoribonucl_YbeY"/>
    <property type="match status" value="1"/>
</dbReference>
<dbReference type="Gene3D" id="3.40.390.30">
    <property type="entry name" value="Metalloproteases ('zincins'), catalytic domain"/>
    <property type="match status" value="1"/>
</dbReference>
<keyword evidence="8 9" id="KW-0862">Zinc</keyword>
<comment type="function">
    <text evidence="9">Single strand-specific metallo-endoribonuclease involved in late-stage 70S ribosome quality control and in maturation of the 3' terminus of the 16S rRNA.</text>
</comment>
<evidence type="ECO:0000256" key="9">
    <source>
        <dbReference type="HAMAP-Rule" id="MF_00009"/>
    </source>
</evidence>
<comment type="caution">
    <text evidence="10">The sequence shown here is derived from an EMBL/GenBank/DDBJ whole genome shotgun (WGS) entry which is preliminary data.</text>
</comment>
<organism evidence="10 11">
    <name type="scientific">Granulicatella seriolae</name>
    <dbReference type="NCBI Taxonomy" id="2967226"/>
    <lineage>
        <taxon>Bacteria</taxon>
        <taxon>Bacillati</taxon>
        <taxon>Bacillota</taxon>
        <taxon>Bacilli</taxon>
        <taxon>Lactobacillales</taxon>
        <taxon>Carnobacteriaceae</taxon>
        <taxon>Granulicatella</taxon>
    </lineage>
</organism>
<evidence type="ECO:0000256" key="6">
    <source>
        <dbReference type="ARBA" id="ARBA00022759"/>
    </source>
</evidence>
<feature type="binding site" evidence="9">
    <location>
        <position position="135"/>
    </location>
    <ligand>
        <name>Zn(2+)</name>
        <dbReference type="ChEBI" id="CHEBI:29105"/>
        <note>catalytic</note>
    </ligand>
</feature>
<dbReference type="InterPro" id="IPR002036">
    <property type="entry name" value="YbeY"/>
</dbReference>
<evidence type="ECO:0000256" key="1">
    <source>
        <dbReference type="ARBA" id="ARBA00010875"/>
    </source>
</evidence>
<dbReference type="SUPFAM" id="SSF55486">
    <property type="entry name" value="Metalloproteases ('zincins'), catalytic domain"/>
    <property type="match status" value="1"/>
</dbReference>
<dbReference type="RefSeq" id="WP_256944135.1">
    <property type="nucleotide sequence ID" value="NZ_JANHNZ010000001.1"/>
</dbReference>
<evidence type="ECO:0000256" key="3">
    <source>
        <dbReference type="ARBA" id="ARBA00022552"/>
    </source>
</evidence>
<keyword evidence="3 9" id="KW-0698">rRNA processing</keyword>
<dbReference type="InterPro" id="IPR020549">
    <property type="entry name" value="YbeY_CS"/>
</dbReference>
<accession>A0ABT1WK91</accession>
<evidence type="ECO:0000313" key="11">
    <source>
        <dbReference type="Proteomes" id="UP001059480"/>
    </source>
</evidence>
<sequence length="161" mass="18536">MLVEIVDETNQVPMPYQELVEQVIVHAAKFLELPNNRECDVTFVSSERIREINKEYRGKDQVTDVISFALDDEEDDIFSIADIATEDENFVTVIGDILISVDRAKEQAEEYGHSLDRELGFLALHGFLHLNGYDHQTIEEESKMNSLQEEILESYGLKRDK</sequence>
<dbReference type="Pfam" id="PF02130">
    <property type="entry name" value="YbeY"/>
    <property type="match status" value="1"/>
</dbReference>
<keyword evidence="11" id="KW-1185">Reference proteome</keyword>
<keyword evidence="5 9" id="KW-0479">Metal-binding</keyword>
<gene>
    <name evidence="9 10" type="primary">ybeY</name>
    <name evidence="10" type="ORF">NPA36_00355</name>
</gene>
<dbReference type="PROSITE" id="PS01306">
    <property type="entry name" value="UPF0054"/>
    <property type="match status" value="1"/>
</dbReference>
<proteinExistence type="inferred from homology"/>
<dbReference type="PANTHER" id="PTHR46986">
    <property type="entry name" value="ENDORIBONUCLEASE YBEY, CHLOROPLASTIC"/>
    <property type="match status" value="1"/>
</dbReference>
<comment type="cofactor">
    <cofactor evidence="9">
        <name>Zn(2+)</name>
        <dbReference type="ChEBI" id="CHEBI:29105"/>
    </cofactor>
    <text evidence="9">Binds 1 zinc ion.</text>
</comment>
<keyword evidence="2 9" id="KW-0690">Ribosome biogenesis</keyword>
<protein>
    <recommendedName>
        <fullName evidence="9">Endoribonuclease YbeY</fullName>
        <ecNumber evidence="9">3.1.-.-</ecNumber>
    </recommendedName>
</protein>
<name>A0ABT1WK91_9LACT</name>
<evidence type="ECO:0000313" key="10">
    <source>
        <dbReference type="EMBL" id="MCQ9209018.1"/>
    </source>
</evidence>
<keyword evidence="9" id="KW-0963">Cytoplasm</keyword>
<reference evidence="10" key="3">
    <citation type="journal article" date="2023" name="Microbiol. Resour. Announc.">
        <title>Draft Genome Sequence of Granulicatella sp. Strain S8, Isolated from a Marine Fish, Seriola quinqueradiata.</title>
        <authorList>
            <person name="Lee M."/>
            <person name="Farooq A."/>
            <person name="Jeong J.B."/>
            <person name="Jung M.Y."/>
        </authorList>
    </citation>
    <scope>NUCLEOTIDE SEQUENCE</scope>
    <source>
        <strain evidence="10">S8</strain>
    </source>
</reference>
<dbReference type="EC" id="3.1.-.-" evidence="9"/>
<dbReference type="Proteomes" id="UP001059480">
    <property type="component" value="Unassembled WGS sequence"/>
</dbReference>
<reference evidence="10" key="2">
    <citation type="journal article" date="2023" name="Curr. Microbiol.">
        <title>Granulicatella seriolae sp. nov., a Novel Facultative Anaerobe Isolated from Yellowtail Marine Fish.</title>
        <authorList>
            <person name="Lee M."/>
            <person name="Choi Y.J."/>
            <person name="Farooq A."/>
            <person name="Jeong J.B."/>
            <person name="Jung M.Y."/>
        </authorList>
    </citation>
    <scope>NUCLEOTIDE SEQUENCE</scope>
    <source>
        <strain evidence="10">S8</strain>
    </source>
</reference>
<feature type="binding site" evidence="9">
    <location>
        <position position="125"/>
    </location>
    <ligand>
        <name>Zn(2+)</name>
        <dbReference type="ChEBI" id="CHEBI:29105"/>
        <note>catalytic</note>
    </ligand>
</feature>
<evidence type="ECO:0000256" key="5">
    <source>
        <dbReference type="ARBA" id="ARBA00022723"/>
    </source>
</evidence>
<comment type="similarity">
    <text evidence="1 9">Belongs to the endoribonuclease YbeY family.</text>
</comment>
<reference evidence="10" key="1">
    <citation type="submission" date="2022-07" db="EMBL/GenBank/DDBJ databases">
        <authorList>
            <person name="Jung M.-Y."/>
            <person name="Lee M."/>
        </authorList>
    </citation>
    <scope>NUCLEOTIDE SEQUENCE</scope>
    <source>
        <strain evidence="10">S8</strain>
    </source>
</reference>
<evidence type="ECO:0000256" key="4">
    <source>
        <dbReference type="ARBA" id="ARBA00022722"/>
    </source>
</evidence>
<keyword evidence="4 9" id="KW-0540">Nuclease</keyword>
<dbReference type="NCBIfam" id="TIGR00043">
    <property type="entry name" value="rRNA maturation RNase YbeY"/>
    <property type="match status" value="1"/>
</dbReference>
<dbReference type="PANTHER" id="PTHR46986:SF1">
    <property type="entry name" value="ENDORIBONUCLEASE YBEY, CHLOROPLASTIC"/>
    <property type="match status" value="1"/>
</dbReference>
<feature type="binding site" evidence="9">
    <location>
        <position position="129"/>
    </location>
    <ligand>
        <name>Zn(2+)</name>
        <dbReference type="ChEBI" id="CHEBI:29105"/>
        <note>catalytic</note>
    </ligand>
</feature>
<comment type="subcellular location">
    <subcellularLocation>
        <location evidence="9">Cytoplasm</location>
    </subcellularLocation>
</comment>
<evidence type="ECO:0000256" key="7">
    <source>
        <dbReference type="ARBA" id="ARBA00022801"/>
    </source>
</evidence>